<name>A0AAV3IDH8_HELPX</name>
<reference evidence="1 2" key="1">
    <citation type="submission" date="2012-11" db="EMBL/GenBank/DDBJ databases">
        <authorList>
            <person name="Weinstock G."/>
            <person name="Sodergren E."/>
            <person name="Lobos E.A."/>
            <person name="Fulton L."/>
            <person name="Fulton R."/>
            <person name="Courtney L."/>
            <person name="Fronick C."/>
            <person name="O'Laughlin M."/>
            <person name="Godfrey J."/>
            <person name="Wilson R.M."/>
            <person name="Miner T."/>
            <person name="Farmer C."/>
            <person name="Delehaunty K."/>
            <person name="Cordes M."/>
            <person name="Minx P."/>
            <person name="Tomlinson C."/>
            <person name="Chen J."/>
            <person name="Wollam A."/>
            <person name="Pepin K.H."/>
            <person name="Bhonagiri V."/>
            <person name="Zhang X."/>
            <person name="Suruliraj S."/>
            <person name="Antonio M."/>
            <person name="Secka O."/>
            <person name="Thomas J."/>
            <person name="Warren W."/>
            <person name="Mitreva M."/>
            <person name="Mardis E.R."/>
            <person name="Wilson R.K."/>
        </authorList>
    </citation>
    <scope>NUCLEOTIDE SEQUENCE [LARGE SCALE GENOMIC DNA]</scope>
    <source>
        <strain evidence="1 2">GAM120Ai</strain>
    </source>
</reference>
<comment type="caution">
    <text evidence="1">The sequence shown here is derived from an EMBL/GenBank/DDBJ whole genome shotgun (WGS) entry which is preliminary data.</text>
</comment>
<sequence>MFSSHDKPFLSWNLPHIVTMGRDKILQQTPLKLLILQTLKQD</sequence>
<gene>
    <name evidence="1" type="ORF">HMPREF1401_01462</name>
</gene>
<accession>A0AAV3IDH8</accession>
<organism evidence="1 2">
    <name type="scientific">Helicobacter pylori GAM120Ai</name>
    <dbReference type="NCBI Taxonomy" id="1159029"/>
    <lineage>
        <taxon>Bacteria</taxon>
        <taxon>Pseudomonadati</taxon>
        <taxon>Campylobacterota</taxon>
        <taxon>Epsilonproteobacteria</taxon>
        <taxon>Campylobacterales</taxon>
        <taxon>Helicobacteraceae</taxon>
        <taxon>Helicobacter</taxon>
    </lineage>
</organism>
<dbReference type="AlphaFoldDB" id="A0AAV3IDH8"/>
<evidence type="ECO:0008006" key="3">
    <source>
        <dbReference type="Google" id="ProtNLM"/>
    </source>
</evidence>
<dbReference type="Proteomes" id="UP000012012">
    <property type="component" value="Unassembled WGS sequence"/>
</dbReference>
<evidence type="ECO:0000313" key="1">
    <source>
        <dbReference type="EMBL" id="EMG94114.1"/>
    </source>
</evidence>
<protein>
    <recommendedName>
        <fullName evidence="3">CagY like domain protein</fullName>
    </recommendedName>
</protein>
<dbReference type="EMBL" id="APDF01000063">
    <property type="protein sequence ID" value="EMG94114.1"/>
    <property type="molecule type" value="Genomic_DNA"/>
</dbReference>
<evidence type="ECO:0000313" key="2">
    <source>
        <dbReference type="Proteomes" id="UP000012012"/>
    </source>
</evidence>
<proteinExistence type="predicted"/>